<dbReference type="Gene3D" id="3.40.50.620">
    <property type="entry name" value="HUPs"/>
    <property type="match status" value="1"/>
</dbReference>
<dbReference type="Proteomes" id="UP000607653">
    <property type="component" value="Unassembled WGS sequence"/>
</dbReference>
<gene>
    <name evidence="2" type="ORF">HUJ06_007530</name>
</gene>
<dbReference type="Pfam" id="PF00582">
    <property type="entry name" value="Usp"/>
    <property type="match status" value="1"/>
</dbReference>
<proteinExistence type="predicted"/>
<dbReference type="AlphaFoldDB" id="A0A822Z060"/>
<accession>A0A822Z060</accession>
<reference evidence="2 3" key="1">
    <citation type="journal article" date="2020" name="Mol. Biol. Evol.">
        <title>Distinct Expression and Methylation Patterns for Genes with Different Fates following a Single Whole-Genome Duplication in Flowering Plants.</title>
        <authorList>
            <person name="Shi T."/>
            <person name="Rahmani R.S."/>
            <person name="Gugger P.F."/>
            <person name="Wang M."/>
            <person name="Li H."/>
            <person name="Zhang Y."/>
            <person name="Li Z."/>
            <person name="Wang Q."/>
            <person name="Van de Peer Y."/>
            <person name="Marchal K."/>
            <person name="Chen J."/>
        </authorList>
    </citation>
    <scope>NUCLEOTIDE SEQUENCE [LARGE SCALE GENOMIC DNA]</scope>
    <source>
        <tissue evidence="2">Leaf</tissue>
    </source>
</reference>
<dbReference type="EMBL" id="DUZY01000004">
    <property type="protein sequence ID" value="DAD36889.1"/>
    <property type="molecule type" value="Genomic_DNA"/>
</dbReference>
<protein>
    <recommendedName>
        <fullName evidence="1">UspA domain-containing protein</fullName>
    </recommendedName>
</protein>
<evidence type="ECO:0000259" key="1">
    <source>
        <dbReference type="Pfam" id="PF00582"/>
    </source>
</evidence>
<dbReference type="CDD" id="cd00293">
    <property type="entry name" value="USP-like"/>
    <property type="match status" value="1"/>
</dbReference>
<comment type="caution">
    <text evidence="2">The sequence shown here is derived from an EMBL/GenBank/DDBJ whole genome shotgun (WGS) entry which is preliminary data.</text>
</comment>
<dbReference type="InterPro" id="IPR014729">
    <property type="entry name" value="Rossmann-like_a/b/a_fold"/>
</dbReference>
<keyword evidence="3" id="KW-1185">Reference proteome</keyword>
<name>A0A822Z060_NELNU</name>
<dbReference type="PANTHER" id="PTHR47867">
    <property type="entry name" value="ADENINE NUCLEOTIDE ALPHA HYDROLASES-LIKE SUPERFAMILY PROTEIN"/>
    <property type="match status" value="1"/>
</dbReference>
<dbReference type="InterPro" id="IPR006016">
    <property type="entry name" value="UspA"/>
</dbReference>
<evidence type="ECO:0000313" key="2">
    <source>
        <dbReference type="EMBL" id="DAD36889.1"/>
    </source>
</evidence>
<dbReference type="SUPFAM" id="SSF52402">
    <property type="entry name" value="Adenine nucleotide alpha hydrolases-like"/>
    <property type="match status" value="1"/>
</dbReference>
<dbReference type="PANTHER" id="PTHR47867:SF1">
    <property type="entry name" value="ADENINE NUCLEOTIDE ALPHA HYDROLASES-LIKE SUPERFAMILY PROTEIN"/>
    <property type="match status" value="1"/>
</dbReference>
<evidence type="ECO:0000313" key="3">
    <source>
        <dbReference type="Proteomes" id="UP000607653"/>
    </source>
</evidence>
<feature type="domain" description="UspA" evidence="1">
    <location>
        <begin position="57"/>
        <end position="218"/>
    </location>
</feature>
<sequence>MATSTYIWVAKFSRKTTSSKAERWGWWWWWWVIVFGNVIEVNNKMGEEAWKGSGAAKKVMVVADPSRESTGALEWALSHALLEHDELILLHVERTSWRRRAISTLLKRPIPIDTSTSLEYQIGDLEFLEEMKNICKSTQPKVRVRIERVEMEGKDKDKAAAILWESKIHSVDILVIGQRRSLSTALLGCRLSRPNSGRNRGEKIIDIAEYLIENCKCTCVGVQKKGQNAGYVLNTKTYKNFWLLA</sequence>
<organism evidence="2 3">
    <name type="scientific">Nelumbo nucifera</name>
    <name type="common">Sacred lotus</name>
    <dbReference type="NCBI Taxonomy" id="4432"/>
    <lineage>
        <taxon>Eukaryota</taxon>
        <taxon>Viridiplantae</taxon>
        <taxon>Streptophyta</taxon>
        <taxon>Embryophyta</taxon>
        <taxon>Tracheophyta</taxon>
        <taxon>Spermatophyta</taxon>
        <taxon>Magnoliopsida</taxon>
        <taxon>Proteales</taxon>
        <taxon>Nelumbonaceae</taxon>
        <taxon>Nelumbo</taxon>
    </lineage>
</organism>